<dbReference type="EMBL" id="JAGVWB010000023">
    <property type="protein sequence ID" value="MBS3058458.1"/>
    <property type="molecule type" value="Genomic_DNA"/>
</dbReference>
<dbReference type="GO" id="GO:0009636">
    <property type="term" value="P:response to toxic substance"/>
    <property type="evidence" value="ECO:0007669"/>
    <property type="project" value="TreeGrafter"/>
</dbReference>
<reference evidence="3" key="2">
    <citation type="submission" date="2021-05" db="EMBL/GenBank/DDBJ databases">
        <title>Protein family content uncovers lineage relationships and bacterial pathway maintenance mechanisms in DPANN archaea.</title>
        <authorList>
            <person name="Castelle C.J."/>
            <person name="Meheust R."/>
            <person name="Jaffe A.L."/>
            <person name="Seitz K."/>
            <person name="Gong X."/>
            <person name="Baker B.J."/>
            <person name="Banfield J.F."/>
        </authorList>
    </citation>
    <scope>NUCLEOTIDE SEQUENCE</scope>
    <source>
        <strain evidence="3">RIFCSPLOWO2_01_FULL_43_13</strain>
    </source>
</reference>
<feature type="transmembrane region" description="Helical" evidence="1">
    <location>
        <begin position="7"/>
        <end position="25"/>
    </location>
</feature>
<evidence type="ECO:0000256" key="1">
    <source>
        <dbReference type="SAM" id="Phobius"/>
    </source>
</evidence>
<feature type="transmembrane region" description="Helical" evidence="1">
    <location>
        <begin position="89"/>
        <end position="109"/>
    </location>
</feature>
<keyword evidence="1" id="KW-0812">Transmembrane</keyword>
<keyword evidence="1" id="KW-1133">Transmembrane helix</keyword>
<dbReference type="Proteomes" id="UP000680185">
    <property type="component" value="Unassembled WGS sequence"/>
</dbReference>
<dbReference type="Pfam" id="PF13630">
    <property type="entry name" value="SdpI"/>
    <property type="match status" value="1"/>
</dbReference>
<feature type="domain" description="DUF1648" evidence="2">
    <location>
        <begin position="12"/>
        <end position="59"/>
    </location>
</feature>
<dbReference type="InterPro" id="IPR026272">
    <property type="entry name" value="SdpI"/>
</dbReference>
<organism evidence="3 4">
    <name type="scientific">Candidatus Iainarchaeum sp</name>
    <dbReference type="NCBI Taxonomy" id="3101447"/>
    <lineage>
        <taxon>Archaea</taxon>
        <taxon>Candidatus Iainarchaeota</taxon>
        <taxon>Candidatus Iainarchaeia</taxon>
        <taxon>Candidatus Iainarchaeales</taxon>
        <taxon>Candidatus Iainarchaeaceae</taxon>
        <taxon>Candidatus Iainarchaeum</taxon>
    </lineage>
</organism>
<dbReference type="PIRSF" id="PIRSF038959">
    <property type="entry name" value="SdpI"/>
    <property type="match status" value="1"/>
</dbReference>
<evidence type="ECO:0000259" key="2">
    <source>
        <dbReference type="Pfam" id="PF07853"/>
    </source>
</evidence>
<feature type="transmembrane region" description="Helical" evidence="1">
    <location>
        <begin position="163"/>
        <end position="181"/>
    </location>
</feature>
<feature type="transmembrane region" description="Helical" evidence="1">
    <location>
        <begin position="187"/>
        <end position="206"/>
    </location>
</feature>
<name>A0A8T4KTN5_9ARCH</name>
<protein>
    <submittedName>
        <fullName evidence="3">SdpI family protein</fullName>
    </submittedName>
</protein>
<sequence length="217" mass="24585">MESKSAGIIVALIVLAFFATSAYYYPLLPERIASHWNAEGKVNGFMDKTAALLFLPGIAVLLAALFFAIPRIDPLKANIQKFRGHFNNFIVLLFLFLLYLYALTIAWNLGLRFNMIQFLAPALGLLFFGVGALLKHARQNWFIGIRTPWTLSSRKVWERTHELGSLLFKISGIIAVFGAFFPEAALFLVLVPLIVSVIYLTVFSYFEFKKEKNKKQD</sequence>
<gene>
    <name evidence="3" type="ORF">J4478_03610</name>
</gene>
<dbReference type="InterPro" id="IPR025962">
    <property type="entry name" value="SdpI/YhfL"/>
</dbReference>
<evidence type="ECO:0000313" key="3">
    <source>
        <dbReference type="EMBL" id="MBS3058458.1"/>
    </source>
</evidence>
<dbReference type="InterPro" id="IPR012867">
    <property type="entry name" value="DUF1648"/>
</dbReference>
<dbReference type="AlphaFoldDB" id="A0A8T4KTN5"/>
<dbReference type="PANTHER" id="PTHR37810:SF5">
    <property type="entry name" value="IMMUNITY PROTEIN SDPI"/>
    <property type="match status" value="1"/>
</dbReference>
<feature type="transmembrane region" description="Helical" evidence="1">
    <location>
        <begin position="50"/>
        <end position="69"/>
    </location>
</feature>
<reference evidence="3" key="1">
    <citation type="submission" date="2021-03" db="EMBL/GenBank/DDBJ databases">
        <authorList>
            <person name="Jaffe A."/>
        </authorList>
    </citation>
    <scope>NUCLEOTIDE SEQUENCE</scope>
    <source>
        <strain evidence="3">RIFCSPLOWO2_01_FULL_43_13</strain>
    </source>
</reference>
<proteinExistence type="predicted"/>
<evidence type="ECO:0000313" key="4">
    <source>
        <dbReference type="Proteomes" id="UP000680185"/>
    </source>
</evidence>
<accession>A0A8T4KTN5</accession>
<keyword evidence="1" id="KW-0472">Membrane</keyword>
<dbReference type="PANTHER" id="PTHR37810">
    <property type="entry name" value="IMMUNITY PROTEIN SDPI"/>
    <property type="match status" value="1"/>
</dbReference>
<dbReference type="Pfam" id="PF07853">
    <property type="entry name" value="DUF1648"/>
    <property type="match status" value="1"/>
</dbReference>
<feature type="transmembrane region" description="Helical" evidence="1">
    <location>
        <begin position="115"/>
        <end position="134"/>
    </location>
</feature>
<comment type="caution">
    <text evidence="3">The sequence shown here is derived from an EMBL/GenBank/DDBJ whole genome shotgun (WGS) entry which is preliminary data.</text>
</comment>